<organism evidence="1 2">
    <name type="scientific">Rhodopirellula sallentina SM41</name>
    <dbReference type="NCBI Taxonomy" id="1263870"/>
    <lineage>
        <taxon>Bacteria</taxon>
        <taxon>Pseudomonadati</taxon>
        <taxon>Planctomycetota</taxon>
        <taxon>Planctomycetia</taxon>
        <taxon>Pirellulales</taxon>
        <taxon>Pirellulaceae</taxon>
        <taxon>Rhodopirellula</taxon>
    </lineage>
</organism>
<evidence type="ECO:0000313" key="2">
    <source>
        <dbReference type="Proteomes" id="UP000011885"/>
    </source>
</evidence>
<gene>
    <name evidence="1" type="ORF">RSSM_00830</name>
</gene>
<keyword evidence="2" id="KW-1185">Reference proteome</keyword>
<dbReference type="Proteomes" id="UP000011885">
    <property type="component" value="Unassembled WGS sequence"/>
</dbReference>
<sequence length="54" mass="6010">MPLFLLCISLSVCSQTGCGKPENSLSQDVTPSEIESYEQMLKESQERANAEEEE</sequence>
<dbReference type="PATRIC" id="fig|1263870.3.peg.902"/>
<evidence type="ECO:0000313" key="1">
    <source>
        <dbReference type="EMBL" id="EMI57721.1"/>
    </source>
</evidence>
<proteinExistence type="predicted"/>
<name>M5UIR8_9BACT</name>
<dbReference type="AlphaFoldDB" id="M5UIR8"/>
<accession>M5UIR8</accession>
<protein>
    <submittedName>
        <fullName evidence="1">Secreted protein</fullName>
    </submittedName>
</protein>
<reference evidence="1 2" key="1">
    <citation type="journal article" date="2013" name="Mar. Genomics">
        <title>Expression of sulfatases in Rhodopirellula baltica and the diversity of sulfatases in the genus Rhodopirellula.</title>
        <authorList>
            <person name="Wegner C.E."/>
            <person name="Richter-Heitmann T."/>
            <person name="Klindworth A."/>
            <person name="Klockow C."/>
            <person name="Richter M."/>
            <person name="Achstetter T."/>
            <person name="Glockner F.O."/>
            <person name="Harder J."/>
        </authorList>
    </citation>
    <scope>NUCLEOTIDE SEQUENCE [LARGE SCALE GENOMIC DNA]</scope>
    <source>
        <strain evidence="1 2">SM41</strain>
    </source>
</reference>
<comment type="caution">
    <text evidence="1">The sequence shown here is derived from an EMBL/GenBank/DDBJ whole genome shotgun (WGS) entry which is preliminary data.</text>
</comment>
<dbReference type="EMBL" id="ANOH01000068">
    <property type="protein sequence ID" value="EMI57721.1"/>
    <property type="molecule type" value="Genomic_DNA"/>
</dbReference>